<dbReference type="SUPFAM" id="SSF53955">
    <property type="entry name" value="Lysozyme-like"/>
    <property type="match status" value="1"/>
</dbReference>
<dbReference type="InterPro" id="IPR011970">
    <property type="entry name" value="MltB_2"/>
</dbReference>
<dbReference type="Gene3D" id="1.10.101.10">
    <property type="entry name" value="PGBD-like superfamily/PGBD"/>
    <property type="match status" value="1"/>
</dbReference>
<evidence type="ECO:0000313" key="4">
    <source>
        <dbReference type="Proteomes" id="UP000306602"/>
    </source>
</evidence>
<protein>
    <submittedName>
        <fullName evidence="3">Lytic murein transglycosylase</fullName>
    </submittedName>
</protein>
<organism evidence="3 4">
    <name type="scientific">Aliishimia ponticola</name>
    <dbReference type="NCBI Taxonomy" id="2499833"/>
    <lineage>
        <taxon>Bacteria</taxon>
        <taxon>Pseudomonadati</taxon>
        <taxon>Pseudomonadota</taxon>
        <taxon>Alphaproteobacteria</taxon>
        <taxon>Rhodobacterales</taxon>
        <taxon>Paracoccaceae</taxon>
        <taxon>Aliishimia</taxon>
    </lineage>
</organism>
<dbReference type="Pfam" id="PF13406">
    <property type="entry name" value="SLT_2"/>
    <property type="match status" value="1"/>
</dbReference>
<dbReference type="InterPro" id="IPR023346">
    <property type="entry name" value="Lysozyme-like_dom_sf"/>
</dbReference>
<dbReference type="InterPro" id="IPR006311">
    <property type="entry name" value="TAT_signal"/>
</dbReference>
<feature type="domain" description="Peptidoglycan binding-like" evidence="1">
    <location>
        <begin position="355"/>
        <end position="409"/>
    </location>
</feature>
<keyword evidence="4" id="KW-1185">Reference proteome</keyword>
<dbReference type="InterPro" id="IPR031304">
    <property type="entry name" value="SLT_2"/>
</dbReference>
<gene>
    <name evidence="3" type="ORF">E4Z66_14055</name>
</gene>
<dbReference type="InterPro" id="IPR036366">
    <property type="entry name" value="PGBDSf"/>
</dbReference>
<dbReference type="Gene3D" id="1.10.8.350">
    <property type="entry name" value="Bacterial muramidase"/>
    <property type="match status" value="1"/>
</dbReference>
<dbReference type="OrthoDB" id="9808544at2"/>
<sequence length="410" mass="42682">MTISRRGFIAATGALAIGGCVPGAPTGGSGGQTAWRKAANLGFDAWLSGFRGRAAAAGVSSSAISQGLRGAGYLPAVIARDRNQTEFTRTLEDYLAIAASDARVSTGKAKLRSQSGTLSAIEARYGVEARIVCAIWGLESRYGERKGDAPVISALATLAYDGRRGSFFEKQLIAALKIIEDGDVSASRMTGSWAGAMGHTQFIPTSYRAFAVDFNGDGRSDIWGNDPTDALASTAAYLQRNGWRRGLPWGAEVILPASYTGPFGRNARQSAASLQAAGIRRADGGSMAALSSAGILIPQGRTGPAFAVTRNFGTLLTYNNSENYALGIGHLSDRIAGGGPIQGNFPPDAYGLTLSDRKALQRGLTRAGFDAGEADGVLGSKTETAIRAYQQANALPVTGKPSPALLARLR</sequence>
<dbReference type="EMBL" id="SRKY01000003">
    <property type="protein sequence ID" value="THH36171.1"/>
    <property type="molecule type" value="Genomic_DNA"/>
</dbReference>
<dbReference type="PROSITE" id="PS51257">
    <property type="entry name" value="PROKAR_LIPOPROTEIN"/>
    <property type="match status" value="1"/>
</dbReference>
<dbReference type="Pfam" id="PF01471">
    <property type="entry name" value="PG_binding_1"/>
    <property type="match status" value="1"/>
</dbReference>
<accession>A0A4S4NDP3</accession>
<evidence type="ECO:0000259" key="1">
    <source>
        <dbReference type="Pfam" id="PF01471"/>
    </source>
</evidence>
<dbReference type="RefSeq" id="WP_136463640.1">
    <property type="nucleotide sequence ID" value="NZ_SRKY01000003.1"/>
</dbReference>
<dbReference type="NCBIfam" id="TIGR02283">
    <property type="entry name" value="MltB_2"/>
    <property type="match status" value="1"/>
</dbReference>
<feature type="domain" description="Transglycosylase SLT" evidence="2">
    <location>
        <begin position="43"/>
        <end position="333"/>
    </location>
</feature>
<dbReference type="InterPro" id="IPR043426">
    <property type="entry name" value="MltB-like"/>
</dbReference>
<dbReference type="InterPro" id="IPR002477">
    <property type="entry name" value="Peptidoglycan-bd-like"/>
</dbReference>
<dbReference type="Gene3D" id="1.10.530.10">
    <property type="match status" value="1"/>
</dbReference>
<dbReference type="GO" id="GO:0009253">
    <property type="term" value="P:peptidoglycan catabolic process"/>
    <property type="evidence" value="ECO:0007669"/>
    <property type="project" value="TreeGrafter"/>
</dbReference>
<dbReference type="Proteomes" id="UP000306602">
    <property type="component" value="Unassembled WGS sequence"/>
</dbReference>
<dbReference type="PANTHER" id="PTHR30163">
    <property type="entry name" value="MEMBRANE-BOUND LYTIC MUREIN TRANSGLYCOSYLASE B"/>
    <property type="match status" value="1"/>
</dbReference>
<dbReference type="CDD" id="cd13399">
    <property type="entry name" value="Slt35-like"/>
    <property type="match status" value="1"/>
</dbReference>
<evidence type="ECO:0000313" key="3">
    <source>
        <dbReference type="EMBL" id="THH36171.1"/>
    </source>
</evidence>
<dbReference type="PANTHER" id="PTHR30163:SF8">
    <property type="entry name" value="LYTIC MUREIN TRANSGLYCOSYLASE"/>
    <property type="match status" value="1"/>
</dbReference>
<dbReference type="AlphaFoldDB" id="A0A4S4NDP3"/>
<dbReference type="FunFam" id="1.10.8.350:FF:000001">
    <property type="entry name" value="Lytic murein transglycosylase B"/>
    <property type="match status" value="1"/>
</dbReference>
<reference evidence="3 4" key="1">
    <citation type="submission" date="2019-04" db="EMBL/GenBank/DDBJ databases">
        <title>Shimia ponticola sp. nov., isolated from seawater.</title>
        <authorList>
            <person name="Kim Y.-O."/>
            <person name="Yoon J.-H."/>
        </authorList>
    </citation>
    <scope>NUCLEOTIDE SEQUENCE [LARGE SCALE GENOMIC DNA]</scope>
    <source>
        <strain evidence="3 4">MYP11</strain>
    </source>
</reference>
<name>A0A4S4NDP3_9RHOB</name>
<dbReference type="GO" id="GO:0008933">
    <property type="term" value="F:peptidoglycan lytic transglycosylase activity"/>
    <property type="evidence" value="ECO:0007669"/>
    <property type="project" value="TreeGrafter"/>
</dbReference>
<proteinExistence type="predicted"/>
<comment type="caution">
    <text evidence="3">The sequence shown here is derived from an EMBL/GenBank/DDBJ whole genome shotgun (WGS) entry which is preliminary data.</text>
</comment>
<dbReference type="SUPFAM" id="SSF47090">
    <property type="entry name" value="PGBD-like"/>
    <property type="match status" value="1"/>
</dbReference>
<dbReference type="InterPro" id="IPR036365">
    <property type="entry name" value="PGBD-like_sf"/>
</dbReference>
<evidence type="ECO:0000259" key="2">
    <source>
        <dbReference type="Pfam" id="PF13406"/>
    </source>
</evidence>
<dbReference type="PROSITE" id="PS51318">
    <property type="entry name" value="TAT"/>
    <property type="match status" value="1"/>
</dbReference>